<gene>
    <name evidence="12" type="ORF">DEB45_09155</name>
    <name evidence="11" type="ORF">EP13_06160</name>
</gene>
<dbReference type="PANTHER" id="PTHR37424">
    <property type="entry name" value="BACTERIOFERRITIN-ASSOCIATED FERREDOXIN"/>
    <property type="match status" value="1"/>
</dbReference>
<keyword evidence="3" id="KW-0479">Metal-binding</keyword>
<dbReference type="AlphaFoldDB" id="A0A075NUM4"/>
<dbReference type="GeneID" id="78254501"/>
<organism evidence="11 13">
    <name type="scientific">Alteromonas australica</name>
    <dbReference type="NCBI Taxonomy" id="589873"/>
    <lineage>
        <taxon>Bacteria</taxon>
        <taxon>Pseudomonadati</taxon>
        <taxon>Pseudomonadota</taxon>
        <taxon>Gammaproteobacteria</taxon>
        <taxon>Alteromonadales</taxon>
        <taxon>Alteromonadaceae</taxon>
        <taxon>Alteromonas/Salinimonas group</taxon>
        <taxon>Alteromonas</taxon>
    </lineage>
</organism>
<keyword evidence="5" id="KW-0408">Iron</keyword>
<evidence type="ECO:0000256" key="3">
    <source>
        <dbReference type="ARBA" id="ARBA00022723"/>
    </source>
</evidence>
<accession>A0A075NUM4</accession>
<proteinExistence type="inferred from homology"/>
<dbReference type="InterPro" id="IPR007419">
    <property type="entry name" value="BFD-like_2Fe2S-bd_dom"/>
</dbReference>
<dbReference type="Proteomes" id="UP000056090">
    <property type="component" value="Chromosome"/>
</dbReference>
<dbReference type="RefSeq" id="WP_044056505.1">
    <property type="nucleotide sequence ID" value="NZ_CAJXAX010000018.1"/>
</dbReference>
<dbReference type="Pfam" id="PF04324">
    <property type="entry name" value="Fer2_BFD"/>
    <property type="match status" value="1"/>
</dbReference>
<evidence type="ECO:0000256" key="6">
    <source>
        <dbReference type="ARBA" id="ARBA00023014"/>
    </source>
</evidence>
<dbReference type="CDD" id="cd19945">
    <property type="entry name" value="Fer2_BFD"/>
    <property type="match status" value="1"/>
</dbReference>
<protein>
    <recommendedName>
        <fullName evidence="8">Bacterioferritin-associated ferredoxin</fullName>
    </recommendedName>
</protein>
<evidence type="ECO:0000259" key="10">
    <source>
        <dbReference type="Pfam" id="PF04324"/>
    </source>
</evidence>
<comment type="cofactor">
    <cofactor evidence="7">
        <name>[2Fe-2S] cluster</name>
        <dbReference type="ChEBI" id="CHEBI:190135"/>
    </cofactor>
</comment>
<keyword evidence="13" id="KW-1185">Reference proteome</keyword>
<evidence type="ECO:0000313" key="14">
    <source>
        <dbReference type="Proteomes" id="UP000264779"/>
    </source>
</evidence>
<reference evidence="11 13" key="1">
    <citation type="submission" date="2014-06" db="EMBL/GenBank/DDBJ databases">
        <title>Genomes of Alteromonas australica, a world apart.</title>
        <authorList>
            <person name="Gonzaga A."/>
            <person name="Lopez-Perez M."/>
            <person name="Rodriguez-Valera F."/>
        </authorList>
    </citation>
    <scope>NUCLEOTIDE SEQUENCE [LARGE SCALE GENOMIC DNA]</scope>
    <source>
        <strain evidence="11 13">H 17</strain>
    </source>
</reference>
<sequence length="64" mass="7070">MFVCMCYGVTDKTIRAAVQDQGVGNMRELRAQLELGSQCGKCIQMAQQIIDQTIVDDSLFKNVG</sequence>
<reference evidence="12 14" key="2">
    <citation type="journal article" date="2018" name="Nat. Biotechnol.">
        <title>A standardized bacterial taxonomy based on genome phylogeny substantially revises the tree of life.</title>
        <authorList>
            <person name="Parks D.H."/>
            <person name="Chuvochina M."/>
            <person name="Waite D.W."/>
            <person name="Rinke C."/>
            <person name="Skarshewski A."/>
            <person name="Chaumeil P.A."/>
            <person name="Hugenholtz P."/>
        </authorList>
    </citation>
    <scope>NUCLEOTIDE SEQUENCE [LARGE SCALE GENOMIC DNA]</scope>
    <source>
        <strain evidence="12">UBA11621</strain>
    </source>
</reference>
<name>A0A075NUM4_9ALTE</name>
<evidence type="ECO:0000256" key="2">
    <source>
        <dbReference type="ARBA" id="ARBA00022714"/>
    </source>
</evidence>
<dbReference type="InterPro" id="IPR052371">
    <property type="entry name" value="BFD-associated_ferredoxin"/>
</dbReference>
<dbReference type="Gene3D" id="1.10.10.1100">
    <property type="entry name" value="BFD-like [2Fe-2S]-binding domain"/>
    <property type="match status" value="1"/>
</dbReference>
<evidence type="ECO:0000256" key="1">
    <source>
        <dbReference type="ARBA" id="ARBA00022448"/>
    </source>
</evidence>
<dbReference type="PANTHER" id="PTHR37424:SF1">
    <property type="entry name" value="BACTERIOFERRITIN-ASSOCIATED FERREDOXIN"/>
    <property type="match status" value="1"/>
</dbReference>
<evidence type="ECO:0000256" key="7">
    <source>
        <dbReference type="ARBA" id="ARBA00034078"/>
    </source>
</evidence>
<keyword evidence="6" id="KW-0411">Iron-sulfur</keyword>
<dbReference type="KEGG" id="aaus:EP12_06000"/>
<dbReference type="EMBL" id="DONK01000132">
    <property type="protein sequence ID" value="HBU51416.1"/>
    <property type="molecule type" value="Genomic_DNA"/>
</dbReference>
<evidence type="ECO:0000313" key="13">
    <source>
        <dbReference type="Proteomes" id="UP000056090"/>
    </source>
</evidence>
<dbReference type="KEGG" id="aal:EP13_06160"/>
<dbReference type="GO" id="GO:0051537">
    <property type="term" value="F:2 iron, 2 sulfur cluster binding"/>
    <property type="evidence" value="ECO:0007669"/>
    <property type="project" value="UniProtKB-KW"/>
</dbReference>
<keyword evidence="1" id="KW-0813">Transport</keyword>
<dbReference type="GO" id="GO:0046872">
    <property type="term" value="F:metal ion binding"/>
    <property type="evidence" value="ECO:0007669"/>
    <property type="project" value="UniProtKB-KW"/>
</dbReference>
<keyword evidence="2" id="KW-0001">2Fe-2S</keyword>
<dbReference type="eggNOG" id="COG2906">
    <property type="taxonomic scope" value="Bacteria"/>
</dbReference>
<dbReference type="InterPro" id="IPR041854">
    <property type="entry name" value="BFD-like_2Fe2S-bd_dom_sf"/>
</dbReference>
<evidence type="ECO:0000256" key="5">
    <source>
        <dbReference type="ARBA" id="ARBA00023004"/>
    </source>
</evidence>
<comment type="similarity">
    <text evidence="9">Belongs to the Bfd family.</text>
</comment>
<dbReference type="Proteomes" id="UP000264779">
    <property type="component" value="Unassembled WGS sequence"/>
</dbReference>
<evidence type="ECO:0000313" key="12">
    <source>
        <dbReference type="EMBL" id="HBU51416.1"/>
    </source>
</evidence>
<dbReference type="OrthoDB" id="9815350at2"/>
<feature type="domain" description="BFD-like [2Fe-2S]-binding" evidence="10">
    <location>
        <begin position="3"/>
        <end position="51"/>
    </location>
</feature>
<evidence type="ECO:0000313" key="11">
    <source>
        <dbReference type="EMBL" id="AIF98314.1"/>
    </source>
</evidence>
<dbReference type="EMBL" id="CP008849">
    <property type="protein sequence ID" value="AIF98314.1"/>
    <property type="molecule type" value="Genomic_DNA"/>
</dbReference>
<keyword evidence="4" id="KW-0249">Electron transport</keyword>
<evidence type="ECO:0000256" key="9">
    <source>
        <dbReference type="ARBA" id="ARBA00046332"/>
    </source>
</evidence>
<evidence type="ECO:0000256" key="8">
    <source>
        <dbReference type="ARBA" id="ARBA00039386"/>
    </source>
</evidence>
<evidence type="ECO:0000256" key="4">
    <source>
        <dbReference type="ARBA" id="ARBA00022982"/>
    </source>
</evidence>
<dbReference type="PATRIC" id="fig|589873.4.peg.1317"/>